<dbReference type="PANTHER" id="PTHR16023:SF0">
    <property type="entry name" value="PROTEIN VAC14 HOMOLOG"/>
    <property type="match status" value="1"/>
</dbReference>
<keyword evidence="4" id="KW-0677">Repeat</keyword>
<evidence type="ECO:0000313" key="10">
    <source>
        <dbReference type="Proteomes" id="UP001566132"/>
    </source>
</evidence>
<name>A0ABD1F8B1_HYPHA</name>
<dbReference type="InterPro" id="IPR016024">
    <property type="entry name" value="ARM-type_fold"/>
</dbReference>
<evidence type="ECO:0000256" key="4">
    <source>
        <dbReference type="ARBA" id="ARBA00022737"/>
    </source>
</evidence>
<accession>A0ABD1F8B1</accession>
<evidence type="ECO:0000256" key="6">
    <source>
        <dbReference type="ARBA" id="ARBA00045654"/>
    </source>
</evidence>
<evidence type="ECO:0000256" key="7">
    <source>
        <dbReference type="ARBA" id="ARBA00047092"/>
    </source>
</evidence>
<evidence type="ECO:0000256" key="1">
    <source>
        <dbReference type="ARBA" id="ARBA00004308"/>
    </source>
</evidence>
<evidence type="ECO:0000256" key="2">
    <source>
        <dbReference type="ARBA" id="ARBA00010225"/>
    </source>
</evidence>
<keyword evidence="5" id="KW-0472">Membrane</keyword>
<comment type="similarity">
    <text evidence="2">Belongs to the VAC14 family.</text>
</comment>
<reference evidence="9 10" key="1">
    <citation type="submission" date="2024-05" db="EMBL/GenBank/DDBJ databases">
        <title>Genetic variation in Jamaican populations of the coffee berry borer (Hypothenemus hampei).</title>
        <authorList>
            <person name="Errbii M."/>
            <person name="Myrie A."/>
        </authorList>
    </citation>
    <scope>NUCLEOTIDE SEQUENCE [LARGE SCALE GENOMIC DNA]</scope>
    <source>
        <strain evidence="9">JA-Hopewell-2020-01-JO</strain>
        <tissue evidence="9">Whole body</tissue>
    </source>
</reference>
<dbReference type="InterPro" id="IPR021841">
    <property type="entry name" value="VAC14_Fig4p-bd"/>
</dbReference>
<dbReference type="SUPFAM" id="SSF48371">
    <property type="entry name" value="ARM repeat"/>
    <property type="match status" value="1"/>
</dbReference>
<feature type="domain" description="Vacuolar protein 14 C-terminal Fig4-binding" evidence="8">
    <location>
        <begin position="464"/>
        <end position="641"/>
    </location>
</feature>
<comment type="subunit">
    <text evidence="7">Forms pentamers. Component of the PI(3,5)P2 regulatory complex/PAS complex, at least composed of PIKFYVE, FIG4 and VAC14. VAC14 nucleates the assembly of the complex and serves as a scaffold by pentamerizing into a star-shaped structure, which can bind a single copy each of PIKFYVE and FIG4 and coordinates their activities. Interacts with NOS1.</text>
</comment>
<dbReference type="Pfam" id="PF12755">
    <property type="entry name" value="Vac14_Fab1_bd"/>
    <property type="match status" value="1"/>
</dbReference>
<dbReference type="Proteomes" id="UP001566132">
    <property type="component" value="Unassembled WGS sequence"/>
</dbReference>
<evidence type="ECO:0000256" key="5">
    <source>
        <dbReference type="ARBA" id="ARBA00023136"/>
    </source>
</evidence>
<protein>
    <recommendedName>
        <fullName evidence="3">Protein VAC14 homolog</fullName>
    </recommendedName>
</protein>
<dbReference type="Pfam" id="PF11916">
    <property type="entry name" value="Vac14_Fig4_bd"/>
    <property type="match status" value="1"/>
</dbReference>
<comment type="caution">
    <text evidence="9">The sequence shown here is derived from an EMBL/GenBank/DDBJ whole genome shotgun (WGS) entry which is preliminary data.</text>
</comment>
<evidence type="ECO:0000259" key="8">
    <source>
        <dbReference type="Pfam" id="PF11916"/>
    </source>
</evidence>
<comment type="function">
    <text evidence="6">Scaffold protein component of the PI(3,5)P2 regulatory complex which regulates both the synthesis and turnover of phosphatidylinositol 3,5-bisphosphate (PtdIns(3,5)P2). Pentamerizes into a star-shaped structure and nucleates the assembly of the complex. The pentamer binds a single copy each of PIKFYVE and FIG4 and coordinates both PIKfyve kinase activity and FIG4 phosphatase activity, being required to maintain normal levels of phosphatidylinositol 3-phosphate (PtdIns(3)P) and phosphatidylinositol 5-phosphate (PtdIns(5)P). Plays a role in the biogenesis of endosome carrier vesicles (ECV) / multivesicular bodies (MVB) transport intermediates from early endosomes.</text>
</comment>
<keyword evidence="10" id="KW-1185">Reference proteome</keyword>
<dbReference type="AlphaFoldDB" id="A0ABD1F8B1"/>
<dbReference type="GO" id="GO:0012505">
    <property type="term" value="C:endomembrane system"/>
    <property type="evidence" value="ECO:0007669"/>
    <property type="project" value="UniProtKB-SubCell"/>
</dbReference>
<organism evidence="9 10">
    <name type="scientific">Hypothenemus hampei</name>
    <name type="common">Coffee berry borer</name>
    <dbReference type="NCBI Taxonomy" id="57062"/>
    <lineage>
        <taxon>Eukaryota</taxon>
        <taxon>Metazoa</taxon>
        <taxon>Ecdysozoa</taxon>
        <taxon>Arthropoda</taxon>
        <taxon>Hexapoda</taxon>
        <taxon>Insecta</taxon>
        <taxon>Pterygota</taxon>
        <taxon>Neoptera</taxon>
        <taxon>Endopterygota</taxon>
        <taxon>Coleoptera</taxon>
        <taxon>Polyphaga</taxon>
        <taxon>Cucujiformia</taxon>
        <taxon>Curculionidae</taxon>
        <taxon>Scolytinae</taxon>
        <taxon>Hypothenemus</taxon>
    </lineage>
</organism>
<dbReference type="EMBL" id="JBDJPC010000002">
    <property type="protein sequence ID" value="KAL1513807.1"/>
    <property type="molecule type" value="Genomic_DNA"/>
</dbReference>
<evidence type="ECO:0000313" key="9">
    <source>
        <dbReference type="EMBL" id="KAL1513807.1"/>
    </source>
</evidence>
<proteinExistence type="inferred from homology"/>
<dbReference type="InterPro" id="IPR026825">
    <property type="entry name" value="Vac14"/>
</dbReference>
<evidence type="ECO:0000256" key="3">
    <source>
        <dbReference type="ARBA" id="ARBA00013840"/>
    </source>
</evidence>
<sequence length="703" mass="80452">MSDKDYAPLSAACVRALSDKLYDKRKTAALEIEKMVKDFAAINNTGQIKRILKILGQDFTLSQNPHARKGGLIGLAAIAIALGKETETYIDYLLKPILGCLSDQDLRVRYHACESLYNVVMVCRGAVLPHFPAIFNTLSKIATDSDHTIKNASELLDRLLKDIVTESSYFDLKGFIPLLRERIYTKSPFSRQFVISWISVLNSEPKLDMINYLPEILDGLFRILEDPNLEVKKMCEITLGEFLRCIKSDPSRANFGAMINILINHAQETNDELVQFIAITWIKEFVQLSGRAMLPFMSGIFTAILPCLAYEAEAKRNIKETATSVNFTLMKLIALESNSEDNHQVARTYELEGSLPQEIDLPSVVDVLITYLMHNSLQTKVAVLKWIHDLYIKLPEKMVDYIDILFPALQRTLSDEADQVVQQCLVVIAEVISSPKDTLETKDQNTYYNKFIVSLLLLFSTDKRLLDERGYFIIRQLCLLLNAENIYKTLAEILLKETNLKFASLMVDHLNTILMTSSELYELRNRLKDLSTEVNRELFLCLYKTWCHNSVATVSLCLLTQSYSHVCDLIKLFGSIEITVDLLMEIDKLVQLIESPIFAYLRLELLEVPCDQHLITALYGLLMLLPQTEAFSMLKARLGCIPSLHLQLNAQFTMDTRNKDRIRPNIDFQVLLQHFRAVQERHKEYKRTIRSKDMVTFENNEES</sequence>
<gene>
    <name evidence="9" type="ORF">ABEB36_003166</name>
</gene>
<comment type="subcellular location">
    <subcellularLocation>
        <location evidence="1">Endomembrane system</location>
    </subcellularLocation>
</comment>
<dbReference type="InterPro" id="IPR011989">
    <property type="entry name" value="ARM-like"/>
</dbReference>
<dbReference type="PANTHER" id="PTHR16023">
    <property type="entry name" value="TAX1 BINDING PROTEIN-RELATED"/>
    <property type="match status" value="1"/>
</dbReference>
<dbReference type="Gene3D" id="1.25.10.10">
    <property type="entry name" value="Leucine-rich Repeat Variant"/>
    <property type="match status" value="2"/>
</dbReference>